<dbReference type="AlphaFoldDB" id="A4TXN6"/>
<evidence type="ECO:0000256" key="1">
    <source>
        <dbReference type="SAM" id="MobiDB-lite"/>
    </source>
</evidence>
<reference evidence="2" key="1">
    <citation type="journal article" date="2007" name="J. Bacteriol.">
        <title>Comparative genome analysis of four magnetotactic bacteria reveals a complex set of group-specific genes implicated in magnetosome biomineralization and function.</title>
        <authorList>
            <person name="Richter M."/>
            <person name="Kube M."/>
            <person name="Bazylinski D.A."/>
            <person name="Lombardot T."/>
            <person name="Gloeckner F.O."/>
            <person name="Reinhardt R."/>
            <person name="Schueler D."/>
        </authorList>
    </citation>
    <scope>NUCLEOTIDE SEQUENCE</scope>
    <source>
        <strain evidence="2">MSR-1</strain>
    </source>
</reference>
<gene>
    <name evidence="2" type="ORF">MGR_3504</name>
</gene>
<dbReference type="Pfam" id="PF03692">
    <property type="entry name" value="CxxCxxCC"/>
    <property type="match status" value="1"/>
</dbReference>
<dbReference type="RefSeq" id="WP_106001497.1">
    <property type="nucleotide sequence ID" value="NZ_CP027527.1"/>
</dbReference>
<sequence length="251" mass="27316">MSRNTFDPMAALRGQSQPMPPPPLEQAAFDAAHSAVVQALPQGVEAMMDAAVKTWQRADRIFDAIRATPAFALGTAPAACRRGCGWCCHQKVGAAAIEVLAIARALADRPQQRAMLAGWHPGLPCAFLQDGACAIYDIRPLKCRSLWHVDVRHCMAKYAGLPVMGAQANPAFQSEPKMIYEGALKGLALPLIKAGHDCPGLELMPALQTIIDRPEAAQDWWAGHSPFPPETVVDWFPKPKAKQKTKSRPRR</sequence>
<name>A4TXN6_9PROT</name>
<organism evidence="2">
    <name type="scientific">Magnetospirillum gryphiswaldense</name>
    <dbReference type="NCBI Taxonomy" id="55518"/>
    <lineage>
        <taxon>Bacteria</taxon>
        <taxon>Pseudomonadati</taxon>
        <taxon>Pseudomonadota</taxon>
        <taxon>Alphaproteobacteria</taxon>
        <taxon>Rhodospirillales</taxon>
        <taxon>Rhodospirillaceae</taxon>
        <taxon>Magnetospirillum</taxon>
    </lineage>
</organism>
<proteinExistence type="predicted"/>
<evidence type="ECO:0000313" key="2">
    <source>
        <dbReference type="EMBL" id="CAM75393.1"/>
    </source>
</evidence>
<protein>
    <submittedName>
        <fullName evidence="2">Fe-S-cluster oxidoreductase</fullName>
    </submittedName>
</protein>
<feature type="compositionally biased region" description="Basic residues" evidence="1">
    <location>
        <begin position="239"/>
        <end position="251"/>
    </location>
</feature>
<feature type="region of interest" description="Disordered" evidence="1">
    <location>
        <begin position="1"/>
        <end position="21"/>
    </location>
</feature>
<accession>A4TXN6</accession>
<dbReference type="EMBL" id="CU459003">
    <property type="protein sequence ID" value="CAM75393.1"/>
    <property type="molecule type" value="Genomic_DNA"/>
</dbReference>
<feature type="region of interest" description="Disordered" evidence="1">
    <location>
        <begin position="232"/>
        <end position="251"/>
    </location>
</feature>
<dbReference type="InterPro" id="IPR005358">
    <property type="entry name" value="Puta_zinc/iron-chelating_dom"/>
</dbReference>